<protein>
    <submittedName>
        <fullName evidence="1">Uncharacterized protein</fullName>
    </submittedName>
</protein>
<reference evidence="1 2" key="1">
    <citation type="submission" date="2019-02" db="EMBL/GenBank/DDBJ databases">
        <title>Deep-cultivation of Planctomycetes and their phenomic and genomic characterization uncovers novel biology.</title>
        <authorList>
            <person name="Wiegand S."/>
            <person name="Jogler M."/>
            <person name="Boedeker C."/>
            <person name="Pinto D."/>
            <person name="Vollmers J."/>
            <person name="Rivas-Marin E."/>
            <person name="Kohn T."/>
            <person name="Peeters S.H."/>
            <person name="Heuer A."/>
            <person name="Rast P."/>
            <person name="Oberbeckmann S."/>
            <person name="Bunk B."/>
            <person name="Jeske O."/>
            <person name="Meyerdierks A."/>
            <person name="Storesund J.E."/>
            <person name="Kallscheuer N."/>
            <person name="Luecker S."/>
            <person name="Lage O.M."/>
            <person name="Pohl T."/>
            <person name="Merkel B.J."/>
            <person name="Hornburger P."/>
            <person name="Mueller R.-W."/>
            <person name="Bruemmer F."/>
            <person name="Labrenz M."/>
            <person name="Spormann A.M."/>
            <person name="Op Den Camp H."/>
            <person name="Overmann J."/>
            <person name="Amann R."/>
            <person name="Jetten M.S.M."/>
            <person name="Mascher T."/>
            <person name="Medema M.H."/>
            <person name="Devos D.P."/>
            <person name="Kaster A.-K."/>
            <person name="Ovreas L."/>
            <person name="Rohde M."/>
            <person name="Galperin M.Y."/>
            <person name="Jogler C."/>
        </authorList>
    </citation>
    <scope>NUCLEOTIDE SEQUENCE [LARGE SCALE GENOMIC DNA]</scope>
    <source>
        <strain evidence="1 2">Poly59</strain>
    </source>
</reference>
<proteinExistence type="predicted"/>
<dbReference type="Proteomes" id="UP000317977">
    <property type="component" value="Unassembled WGS sequence"/>
</dbReference>
<dbReference type="InterPro" id="IPR016156">
    <property type="entry name" value="FAD/NAD-linked_Rdtase_dimer_sf"/>
</dbReference>
<dbReference type="RefSeq" id="WP_186776235.1">
    <property type="nucleotide sequence ID" value="NZ_SJPX01000003.1"/>
</dbReference>
<sequence length="56" mass="6143">MPDYRANPKNAFTTPVIAAVGLAEEDAGKFANDIDVRFEDTTSWRRVRKTGDTVAG</sequence>
<dbReference type="AlphaFoldDB" id="A0A5C6EUW1"/>
<evidence type="ECO:0000313" key="1">
    <source>
        <dbReference type="EMBL" id="TWU51239.1"/>
    </source>
</evidence>
<gene>
    <name evidence="1" type="ORF">Poly59_28310</name>
</gene>
<comment type="caution">
    <text evidence="1">The sequence shown here is derived from an EMBL/GenBank/DDBJ whole genome shotgun (WGS) entry which is preliminary data.</text>
</comment>
<accession>A0A5C6EUW1</accession>
<evidence type="ECO:0000313" key="2">
    <source>
        <dbReference type="Proteomes" id="UP000317977"/>
    </source>
</evidence>
<dbReference type="EMBL" id="SJPX01000003">
    <property type="protein sequence ID" value="TWU51239.1"/>
    <property type="molecule type" value="Genomic_DNA"/>
</dbReference>
<organism evidence="1 2">
    <name type="scientific">Rubripirellula reticaptiva</name>
    <dbReference type="NCBI Taxonomy" id="2528013"/>
    <lineage>
        <taxon>Bacteria</taxon>
        <taxon>Pseudomonadati</taxon>
        <taxon>Planctomycetota</taxon>
        <taxon>Planctomycetia</taxon>
        <taxon>Pirellulales</taxon>
        <taxon>Pirellulaceae</taxon>
        <taxon>Rubripirellula</taxon>
    </lineage>
</organism>
<keyword evidence="2" id="KW-1185">Reference proteome</keyword>
<name>A0A5C6EUW1_9BACT</name>
<dbReference type="SUPFAM" id="SSF55424">
    <property type="entry name" value="FAD/NAD-linked reductases, dimerisation (C-terminal) domain"/>
    <property type="match status" value="1"/>
</dbReference>